<organism evidence="1 2">
    <name type="scientific">Melastoma candidum</name>
    <dbReference type="NCBI Taxonomy" id="119954"/>
    <lineage>
        <taxon>Eukaryota</taxon>
        <taxon>Viridiplantae</taxon>
        <taxon>Streptophyta</taxon>
        <taxon>Embryophyta</taxon>
        <taxon>Tracheophyta</taxon>
        <taxon>Spermatophyta</taxon>
        <taxon>Magnoliopsida</taxon>
        <taxon>eudicotyledons</taxon>
        <taxon>Gunneridae</taxon>
        <taxon>Pentapetalae</taxon>
        <taxon>rosids</taxon>
        <taxon>malvids</taxon>
        <taxon>Myrtales</taxon>
        <taxon>Melastomataceae</taxon>
        <taxon>Melastomatoideae</taxon>
        <taxon>Melastomateae</taxon>
        <taxon>Melastoma</taxon>
    </lineage>
</organism>
<evidence type="ECO:0000313" key="2">
    <source>
        <dbReference type="Proteomes" id="UP001057402"/>
    </source>
</evidence>
<protein>
    <submittedName>
        <fullName evidence="1">Uncharacterized protein</fullName>
    </submittedName>
</protein>
<accession>A0ACB9QHE4</accession>
<sequence length="296" mass="32945">MGSCQGQAFGFQTQIGRRMGFLKIIGEESVTDVLHHMPMQSTGRCLQSAHNSGEESTNLEEPSGTSALGLLALAYANSSDSDEDRADDPSDLDNDMSIETGSTKTRHLGNPKEYIMKQESGSPDNDVHQDDLEERLSLLGGAHISLICYQDYLRVEAEAKHLAEELGIDYSWNSITFLNATSEDEKMIQSSLDSEEGIPWSGDWTVKLGINLFYSANLCWSPLYSKQMPYNSVIYKAFGRDCFNSPAKSDDFHRGSAKQKKTVAGKWCGKVWMSHRVHPLLVQKDPGEQEEESSFQ</sequence>
<proteinExistence type="predicted"/>
<reference evidence="2" key="1">
    <citation type="journal article" date="2023" name="Front. Plant Sci.">
        <title>Chromosomal-level genome assembly of Melastoma candidum provides insights into trichome evolution.</title>
        <authorList>
            <person name="Zhong Y."/>
            <person name="Wu W."/>
            <person name="Sun C."/>
            <person name="Zou P."/>
            <person name="Liu Y."/>
            <person name="Dai S."/>
            <person name="Zhou R."/>
        </authorList>
    </citation>
    <scope>NUCLEOTIDE SEQUENCE [LARGE SCALE GENOMIC DNA]</scope>
</reference>
<gene>
    <name evidence="1" type="ORF">MLD38_021902</name>
</gene>
<dbReference type="Proteomes" id="UP001057402">
    <property type="component" value="Chromosome 6"/>
</dbReference>
<dbReference type="EMBL" id="CM042885">
    <property type="protein sequence ID" value="KAI4365969.1"/>
    <property type="molecule type" value="Genomic_DNA"/>
</dbReference>
<name>A0ACB9QHE4_9MYRT</name>
<keyword evidence="2" id="KW-1185">Reference proteome</keyword>
<comment type="caution">
    <text evidence="1">The sequence shown here is derived from an EMBL/GenBank/DDBJ whole genome shotgun (WGS) entry which is preliminary data.</text>
</comment>
<evidence type="ECO:0000313" key="1">
    <source>
        <dbReference type="EMBL" id="KAI4365969.1"/>
    </source>
</evidence>